<accession>A0A2D0J4P4</accession>
<dbReference type="Proteomes" id="UP000225833">
    <property type="component" value="Unassembled WGS sequence"/>
</dbReference>
<sequence length="59" mass="6591">MKPVPVGVDIAKNIIQVHYLDEQTSEIFSKAIKRNKFLAFFSNRDTCLIGMEACGGAHH</sequence>
<gene>
    <name evidence="1" type="ORF">Xbud_00036</name>
</gene>
<dbReference type="EMBL" id="NIBS01000001">
    <property type="protein sequence ID" value="PHM29520.1"/>
    <property type="molecule type" value="Genomic_DNA"/>
</dbReference>
<proteinExistence type="predicted"/>
<evidence type="ECO:0000313" key="1">
    <source>
        <dbReference type="EMBL" id="PHM29520.1"/>
    </source>
</evidence>
<protein>
    <submittedName>
        <fullName evidence="1">Transposase</fullName>
    </submittedName>
</protein>
<reference evidence="1 2" key="1">
    <citation type="journal article" date="2017" name="Nat. Microbiol.">
        <title>Natural product diversity associated with the nematode symbionts Photorhabdus and Xenorhabdus.</title>
        <authorList>
            <person name="Tobias N.J."/>
            <person name="Wolff H."/>
            <person name="Djahanschiri B."/>
            <person name="Grundmann F."/>
            <person name="Kronenwerth M."/>
            <person name="Shi Y.M."/>
            <person name="Simonyi S."/>
            <person name="Grun P."/>
            <person name="Shapiro-Ilan D."/>
            <person name="Pidot S.J."/>
            <person name="Stinear T.P."/>
            <person name="Ebersberger I."/>
            <person name="Bode H.B."/>
        </authorList>
    </citation>
    <scope>NUCLEOTIDE SEQUENCE [LARGE SCALE GENOMIC DNA]</scope>
    <source>
        <strain evidence="1 2">DSM 16342</strain>
    </source>
</reference>
<evidence type="ECO:0000313" key="2">
    <source>
        <dbReference type="Proteomes" id="UP000225833"/>
    </source>
</evidence>
<comment type="caution">
    <text evidence="1">The sequence shown here is derived from an EMBL/GenBank/DDBJ whole genome shotgun (WGS) entry which is preliminary data.</text>
</comment>
<name>A0A2D0J4P4_XENBU</name>
<organism evidence="1 2">
    <name type="scientific">Xenorhabdus budapestensis</name>
    <dbReference type="NCBI Taxonomy" id="290110"/>
    <lineage>
        <taxon>Bacteria</taxon>
        <taxon>Pseudomonadati</taxon>
        <taxon>Pseudomonadota</taxon>
        <taxon>Gammaproteobacteria</taxon>
        <taxon>Enterobacterales</taxon>
        <taxon>Morganellaceae</taxon>
        <taxon>Xenorhabdus</taxon>
    </lineage>
</organism>
<dbReference type="AlphaFoldDB" id="A0A2D0J4P4"/>